<proteinExistence type="predicted"/>
<dbReference type="AlphaFoldDB" id="A0A930YQW2"/>
<dbReference type="SMART" id="SM00899">
    <property type="entry name" value="FeoA"/>
    <property type="match status" value="1"/>
</dbReference>
<comment type="caution">
    <text evidence="3">The sequence shown here is derived from an EMBL/GenBank/DDBJ whole genome shotgun (WGS) entry which is preliminary data.</text>
</comment>
<reference evidence="3" key="1">
    <citation type="submission" date="2020-04" db="EMBL/GenBank/DDBJ databases">
        <title>Deep metagenomics examines the oral microbiome during advanced dental caries in children, revealing novel taxa and co-occurrences with host molecules.</title>
        <authorList>
            <person name="Baker J.L."/>
            <person name="Morton J.T."/>
            <person name="Dinis M."/>
            <person name="Alvarez R."/>
            <person name="Tran N.C."/>
            <person name="Knight R."/>
            <person name="Edlund A."/>
        </authorList>
    </citation>
    <scope>NUCLEOTIDE SEQUENCE</scope>
    <source>
        <strain evidence="3">JCVI_22A_bin.2</strain>
    </source>
</reference>
<evidence type="ECO:0000256" key="1">
    <source>
        <dbReference type="ARBA" id="ARBA00023004"/>
    </source>
</evidence>
<evidence type="ECO:0000313" key="4">
    <source>
        <dbReference type="Proteomes" id="UP000772566"/>
    </source>
</evidence>
<dbReference type="PANTHER" id="PTHR43151:SF1">
    <property type="entry name" value="SSR2333 PROTEIN"/>
    <property type="match status" value="1"/>
</dbReference>
<evidence type="ECO:0000313" key="3">
    <source>
        <dbReference type="EMBL" id="MBF4809285.1"/>
    </source>
</evidence>
<dbReference type="Proteomes" id="UP000772566">
    <property type="component" value="Unassembled WGS sequence"/>
</dbReference>
<gene>
    <name evidence="3" type="ORF">HXK23_03570</name>
</gene>
<keyword evidence="1" id="KW-0408">Iron</keyword>
<dbReference type="Pfam" id="PF04023">
    <property type="entry name" value="FeoA"/>
    <property type="match status" value="1"/>
</dbReference>
<sequence length="88" mass="9183">MDTEKTSQGPANSGPVLPLAMLGEGETALIVTVKGASDLRQHLSTLGFVEGAEVKVISRVNGDVIVSIKGARLGLNRQMSSHIMVSPL</sequence>
<dbReference type="Gene3D" id="2.30.30.90">
    <property type="match status" value="1"/>
</dbReference>
<dbReference type="SUPFAM" id="SSF50037">
    <property type="entry name" value="C-terminal domain of transcriptional repressors"/>
    <property type="match status" value="1"/>
</dbReference>
<dbReference type="EMBL" id="JABZGT010000179">
    <property type="protein sequence ID" value="MBF4809285.1"/>
    <property type="molecule type" value="Genomic_DNA"/>
</dbReference>
<protein>
    <submittedName>
        <fullName evidence="3">Ferrous iron transport protein A</fullName>
    </submittedName>
</protein>
<dbReference type="InterPro" id="IPR038157">
    <property type="entry name" value="FeoA_core_dom"/>
</dbReference>
<evidence type="ECO:0000259" key="2">
    <source>
        <dbReference type="SMART" id="SM00899"/>
    </source>
</evidence>
<dbReference type="InterPro" id="IPR007167">
    <property type="entry name" value="Fe-transptr_FeoA-like"/>
</dbReference>
<dbReference type="GO" id="GO:0046914">
    <property type="term" value="F:transition metal ion binding"/>
    <property type="evidence" value="ECO:0007669"/>
    <property type="project" value="InterPro"/>
</dbReference>
<name>A0A930YQW2_9ACTN</name>
<dbReference type="PANTHER" id="PTHR43151">
    <property type="entry name" value="FEOA FAMILY PROTEIN"/>
    <property type="match status" value="1"/>
</dbReference>
<accession>A0A930YQW2</accession>
<dbReference type="InterPro" id="IPR053184">
    <property type="entry name" value="FeoA-like"/>
</dbReference>
<feature type="domain" description="Ferrous iron transporter FeoA-like" evidence="2">
    <location>
        <begin position="17"/>
        <end position="87"/>
    </location>
</feature>
<organism evidence="3 4">
    <name type="scientific">Lancefieldella parvula</name>
    <dbReference type="NCBI Taxonomy" id="1382"/>
    <lineage>
        <taxon>Bacteria</taxon>
        <taxon>Bacillati</taxon>
        <taxon>Actinomycetota</taxon>
        <taxon>Coriobacteriia</taxon>
        <taxon>Coriobacteriales</taxon>
        <taxon>Atopobiaceae</taxon>
        <taxon>Lancefieldella</taxon>
    </lineage>
</organism>
<dbReference type="InterPro" id="IPR008988">
    <property type="entry name" value="Transcriptional_repressor_C"/>
</dbReference>